<accession>A0ABQ7QRJ1</accession>
<evidence type="ECO:0000259" key="1">
    <source>
        <dbReference type="PROSITE" id="PS50994"/>
    </source>
</evidence>
<dbReference type="PROSITE" id="PS50994">
    <property type="entry name" value="INTEGRASE"/>
    <property type="match status" value="1"/>
</dbReference>
<dbReference type="InterPro" id="IPR008042">
    <property type="entry name" value="Retrotrans_Pao"/>
</dbReference>
<comment type="caution">
    <text evidence="2">The sequence shown here is derived from an EMBL/GenBank/DDBJ whole genome shotgun (WGS) entry which is preliminary data.</text>
</comment>
<keyword evidence="3" id="KW-1185">Reference proteome</keyword>
<feature type="domain" description="Integrase catalytic" evidence="1">
    <location>
        <begin position="849"/>
        <end position="1038"/>
    </location>
</feature>
<dbReference type="Proteomes" id="UP000823941">
    <property type="component" value="Chromosome 9"/>
</dbReference>
<evidence type="ECO:0000313" key="2">
    <source>
        <dbReference type="EMBL" id="KAG7307680.1"/>
    </source>
</evidence>
<dbReference type="Gene3D" id="3.30.70.270">
    <property type="match status" value="1"/>
</dbReference>
<protein>
    <recommendedName>
        <fullName evidence="1">Integrase catalytic domain-containing protein</fullName>
    </recommendedName>
</protein>
<dbReference type="InterPro" id="IPR000477">
    <property type="entry name" value="RT_dom"/>
</dbReference>
<proteinExistence type="predicted"/>
<dbReference type="InterPro" id="IPR043502">
    <property type="entry name" value="DNA/RNA_pol_sf"/>
</dbReference>
<dbReference type="Gene3D" id="3.10.10.10">
    <property type="entry name" value="HIV Type 1 Reverse Transcriptase, subunit A, domain 1"/>
    <property type="match status" value="1"/>
</dbReference>
<dbReference type="InterPro" id="IPR040676">
    <property type="entry name" value="DUF5641"/>
</dbReference>
<dbReference type="InterPro" id="IPR036397">
    <property type="entry name" value="RNaseH_sf"/>
</dbReference>
<reference evidence="2 3" key="1">
    <citation type="submission" date="2021-06" db="EMBL/GenBank/DDBJ databases">
        <title>A haploid diamondback moth (Plutella xylostella L.) genome assembly resolves 31 chromosomes and identifies a diamide resistance mutation.</title>
        <authorList>
            <person name="Ward C.M."/>
            <person name="Perry K.D."/>
            <person name="Baker G."/>
            <person name="Powis K."/>
            <person name="Heckel D.G."/>
            <person name="Baxter S.W."/>
        </authorList>
    </citation>
    <scope>NUCLEOTIDE SEQUENCE [LARGE SCALE GENOMIC DNA]</scope>
    <source>
        <strain evidence="2 3">LV</strain>
        <tissue evidence="2">Single pupa</tissue>
    </source>
</reference>
<dbReference type="Pfam" id="PF18701">
    <property type="entry name" value="DUF5641"/>
    <property type="match status" value="1"/>
</dbReference>
<dbReference type="CDD" id="cd01644">
    <property type="entry name" value="RT_pepA17"/>
    <property type="match status" value="1"/>
</dbReference>
<name>A0ABQ7QRJ1_PLUXY</name>
<gene>
    <name evidence="2" type="ORF">JYU34_006243</name>
</gene>
<sequence length="1157" mass="132223">MLIGADLFWDLIGSKQHSLGPNNPILRSSKLGWLISGPIIQNNSNKNSTFCNFAISNAELHDELTKFWELETFYKNQPHLSEEEKLCEQHFIANTERLPNGQFSVKLPLVDSPDCLGDSYPMAKKRFLNLENRFNKQPEVKKMYTEFIHEYAELGHLTEIDTKNIGDTYFYLPHHPVIREKSETTRLRTVFDASAKSTSGLSINDLQMTGPNIQDSLFSILIRFRQYKYALSGDIEKMYRAVSLHQSDRDLQLILWRDSEDKPLQTLQLNTVTYGFSSASFLSTRCLWQVGEECENKFIKNIIQHDFYVDDLLTGSDSEKELSDIKDSVSEALAKGGFHLRKFRSNSSNLLPHDSKNKNFMISSTDSTLGLGWDTSSDQLNFPFKVASIDVDNSIVTKRSILSASLKTFDPLGLLSLFTIIPRILIQQLWSLKIDWDMPVPEDIKKAWKTFIDNFKYFEMLKLPRQVLCNNPKSIEMHAFCDASQRAYGACVYIKSEDSQGHVEVHLISAKSRVAPIKASTIARLELNGALLAAQLSHAVTQALRCPITRHIHWTDSTIVLGWLKFKTTTSKLKIFVANRVAEILELTDLSSWRHVPTALNPADLVSRGVDPKAVNEIKLWWEGPSFLLKPEHCWPDTQSQQDEITVLPEVKVLSVQTVEEPFLFHRYSNLKVLQRVVAQILRFYNNCKFPNNKINISCPLQVTELENSLKTLIKMAQKTSFNRELLILSKNQPLSSKSSLSSLSPFLDSDGIIRVGGRIAASEYSYDKKHPILLHANHTLTKLIFEHEHVMLMHAGPQHLLTSIRERFWPIGGRNLARRTARLCFICRRVRGRTMNNVMGNLPAERLTPDYPFNVVGLDFAGPFMITDRKGRGCKITKCYLCIFVCFKYKCIHLETVSELSKDAFILGLKRFCGRRGKPRQINCDNGTNFVSACKEINSFLETYKDPIFDFAADEGIEFRFSPAYAPHFGGLWEAGVKSAKFHISRILGKTHLTYEELSSLFTQVEAILNSRPLCPLSPSPDDYSPLTPAHFLIGRPFTSLPAPCLLEHNTNRLDRYERLEQYKQHFWQRWTKEYICELQQRTKWRVKCKDLQLNDLVLLKDDSPPLNWRLGRIEKLFPGSDGIPRVAEVATSRGIVRRALNKICLLPTPEDTTDS</sequence>
<dbReference type="Pfam" id="PF05380">
    <property type="entry name" value="Peptidase_A17"/>
    <property type="match status" value="1"/>
</dbReference>
<dbReference type="PANTHER" id="PTHR47331:SF1">
    <property type="entry name" value="GAG-LIKE PROTEIN"/>
    <property type="match status" value="1"/>
</dbReference>
<evidence type="ECO:0000313" key="3">
    <source>
        <dbReference type="Proteomes" id="UP000823941"/>
    </source>
</evidence>
<dbReference type="Gene3D" id="3.30.420.10">
    <property type="entry name" value="Ribonuclease H-like superfamily/Ribonuclease H"/>
    <property type="match status" value="1"/>
</dbReference>
<dbReference type="SUPFAM" id="SSF56672">
    <property type="entry name" value="DNA/RNA polymerases"/>
    <property type="match status" value="1"/>
</dbReference>
<dbReference type="InterPro" id="IPR001584">
    <property type="entry name" value="Integrase_cat-core"/>
</dbReference>
<dbReference type="EMBL" id="JAHIBW010000009">
    <property type="protein sequence ID" value="KAG7307680.1"/>
    <property type="molecule type" value="Genomic_DNA"/>
</dbReference>
<dbReference type="PANTHER" id="PTHR47331">
    <property type="entry name" value="PHD-TYPE DOMAIN-CONTAINING PROTEIN"/>
    <property type="match status" value="1"/>
</dbReference>
<dbReference type="InterPro" id="IPR043128">
    <property type="entry name" value="Rev_trsase/Diguanyl_cyclase"/>
</dbReference>
<dbReference type="SUPFAM" id="SSF53098">
    <property type="entry name" value="Ribonuclease H-like"/>
    <property type="match status" value="1"/>
</dbReference>
<organism evidence="2 3">
    <name type="scientific">Plutella xylostella</name>
    <name type="common">Diamondback moth</name>
    <name type="synonym">Plutella maculipennis</name>
    <dbReference type="NCBI Taxonomy" id="51655"/>
    <lineage>
        <taxon>Eukaryota</taxon>
        <taxon>Metazoa</taxon>
        <taxon>Ecdysozoa</taxon>
        <taxon>Arthropoda</taxon>
        <taxon>Hexapoda</taxon>
        <taxon>Insecta</taxon>
        <taxon>Pterygota</taxon>
        <taxon>Neoptera</taxon>
        <taxon>Endopterygota</taxon>
        <taxon>Lepidoptera</taxon>
        <taxon>Glossata</taxon>
        <taxon>Ditrysia</taxon>
        <taxon>Yponomeutoidea</taxon>
        <taxon>Plutellidae</taxon>
        <taxon>Plutella</taxon>
    </lineage>
</organism>
<dbReference type="Pfam" id="PF00078">
    <property type="entry name" value="RVT_1"/>
    <property type="match status" value="1"/>
</dbReference>
<dbReference type="InterPro" id="IPR012337">
    <property type="entry name" value="RNaseH-like_sf"/>
</dbReference>